<comment type="similarity">
    <text evidence="1">Belongs to the herpesviridae UL96 family.</text>
</comment>
<gene>
    <name evidence="2" type="primary">UL96</name>
</gene>
<organismHost>
    <name type="scientific">Homo sapiens</name>
    <name type="common">Human</name>
    <dbReference type="NCBI Taxonomy" id="9606"/>
</organismHost>
<dbReference type="EMBL" id="KP745648">
    <property type="protein sequence ID" value="AKI10159.1"/>
    <property type="molecule type" value="Genomic_DNA"/>
</dbReference>
<evidence type="ECO:0000313" key="2">
    <source>
        <dbReference type="EMBL" id="AKI10159.1"/>
    </source>
</evidence>
<protein>
    <submittedName>
        <fullName evidence="2">Tegument protein UL14</fullName>
    </submittedName>
</protein>
<proteinExistence type="inferred from homology"/>
<dbReference type="Proteomes" id="UP000165803">
    <property type="component" value="Segment"/>
</dbReference>
<reference evidence="2 3" key="1">
    <citation type="journal article" date="2015" name="J. Virol.">
        <title>High-throughput analysis of human cytomegalovirus genome diversity highlights the widespread occurrence of gene-disrupting mutations and pervasive recombination.</title>
        <authorList>
            <person name="Sijmons S."/>
            <person name="Thys K."/>
            <person name="Mbong Ngwese M."/>
            <person name="Van Damme E."/>
            <person name="Dvorak J."/>
            <person name="Van Loock M."/>
            <person name="Li G."/>
            <person name="Tachezy R."/>
            <person name="Busson L."/>
            <person name="Aerssens J."/>
            <person name="Van Ranst M."/>
            <person name="Maes P."/>
        </authorList>
    </citation>
    <scope>NUCLEOTIDE SEQUENCE [LARGE SCALE GENOMIC DNA]</scope>
    <source>
        <strain evidence="2">BE/8/2011</strain>
    </source>
</reference>
<sequence length="127" mass="14525">MTSVNKQLLKDVMRVDLERQQHQFLRRTYGPQHRLTTQQALTVMRVAAWEQTRYSQRTTQCVAAHLLEQRAAVQQELQRARQLQSGNVDDALDSLTELKDTVDDVRATLVDSVSATCDLDLEVDDTV</sequence>
<evidence type="ECO:0000256" key="1">
    <source>
        <dbReference type="ARBA" id="ARBA00009912"/>
    </source>
</evidence>
<evidence type="ECO:0000313" key="3">
    <source>
        <dbReference type="Proteomes" id="UP000165803"/>
    </source>
</evidence>
<accession>A0A0G2TK45</accession>
<organism evidence="2 3">
    <name type="scientific">Human cytomegalovirus</name>
    <name type="common">HHV-5</name>
    <name type="synonym">Human herpesvirus 5</name>
    <dbReference type="NCBI Taxonomy" id="10359"/>
    <lineage>
        <taxon>Viruses</taxon>
        <taxon>Duplodnaviria</taxon>
        <taxon>Heunggongvirae</taxon>
        <taxon>Peploviricota</taxon>
        <taxon>Herviviricetes</taxon>
        <taxon>Herpesvirales</taxon>
        <taxon>Orthoherpesviridae</taxon>
        <taxon>Betaherpesvirinae</taxon>
        <taxon>Cytomegalovirus</taxon>
        <taxon>Cytomegalovirus humanbeta5</taxon>
    </lineage>
</organism>
<dbReference type="InterPro" id="IPR022614">
    <property type="entry name" value="Herpesvirus_UL96"/>
</dbReference>
<name>A0A0G2TK45_HCMV</name>
<dbReference type="Pfam" id="PF10867">
    <property type="entry name" value="DUF2664"/>
    <property type="match status" value="1"/>
</dbReference>